<dbReference type="InterPro" id="IPR049492">
    <property type="entry name" value="BD-FAE-like_dom"/>
</dbReference>
<keyword evidence="1 3" id="KW-0378">Hydrolase</keyword>
<dbReference type="InterPro" id="IPR050300">
    <property type="entry name" value="GDXG_lipolytic_enzyme"/>
</dbReference>
<dbReference type="Gene3D" id="3.40.50.1820">
    <property type="entry name" value="alpha/beta hydrolase"/>
    <property type="match status" value="1"/>
</dbReference>
<keyword evidence="4" id="KW-1185">Reference proteome</keyword>
<evidence type="ECO:0000313" key="3">
    <source>
        <dbReference type="EMBL" id="RHA42630.1"/>
    </source>
</evidence>
<dbReference type="EMBL" id="QWKP01000171">
    <property type="protein sequence ID" value="RHA42630.1"/>
    <property type="molecule type" value="Genomic_DNA"/>
</dbReference>
<gene>
    <name evidence="3" type="ORF">D1825_07205</name>
</gene>
<accession>A0A413RMZ4</accession>
<evidence type="ECO:0000313" key="4">
    <source>
        <dbReference type="Proteomes" id="UP000283374"/>
    </source>
</evidence>
<dbReference type="RefSeq" id="WP_118766762.1">
    <property type="nucleotide sequence ID" value="NZ_QWKP01000171.1"/>
</dbReference>
<reference evidence="3 4" key="1">
    <citation type="submission" date="2018-08" db="EMBL/GenBank/DDBJ databases">
        <title>Cellulomonas rhizosphaerae sp. nov., a novel actinomycete isolated from soil.</title>
        <authorList>
            <person name="Tian Y."/>
        </authorList>
    </citation>
    <scope>NUCLEOTIDE SEQUENCE [LARGE SCALE GENOMIC DNA]</scope>
    <source>
        <strain evidence="3 4">NEAU-TCZ24</strain>
    </source>
</reference>
<dbReference type="PANTHER" id="PTHR48081">
    <property type="entry name" value="AB HYDROLASE SUPERFAMILY PROTEIN C4A8.06C"/>
    <property type="match status" value="1"/>
</dbReference>
<dbReference type="OrthoDB" id="255603at2"/>
<dbReference type="Pfam" id="PF20434">
    <property type="entry name" value="BD-FAE"/>
    <property type="match status" value="1"/>
</dbReference>
<proteinExistence type="predicted"/>
<dbReference type="SUPFAM" id="SSF53474">
    <property type="entry name" value="alpha/beta-Hydrolases"/>
    <property type="match status" value="1"/>
</dbReference>
<dbReference type="InterPro" id="IPR029058">
    <property type="entry name" value="AB_hydrolase_fold"/>
</dbReference>
<name>A0A413RMZ4_9CELL</name>
<protein>
    <submittedName>
        <fullName evidence="3">Alpha/beta hydrolase</fullName>
    </submittedName>
</protein>
<comment type="caution">
    <text evidence="3">The sequence shown here is derived from an EMBL/GenBank/DDBJ whole genome shotgun (WGS) entry which is preliminary data.</text>
</comment>
<evidence type="ECO:0000259" key="2">
    <source>
        <dbReference type="Pfam" id="PF20434"/>
    </source>
</evidence>
<sequence>MPTLRYGDLPDQVLDLTLPDAGPATLVCLVHGGFWRSAYDRTHLRPMAAALTAHGYAVANVEYRRVGAGGGWPTTFDDVAAALDAIGPALATEHPGRVDPSATVYVGHSAGGHLALWAAHRSPTPRGVVALAPVADLVEASRLNLSRGAVRELLGGWPDEVPERYAAADPMTLGPTTARTVLVHGDLDDLVPPDFSRRYAERSGARLVALAGVEHFAVIEPGSAAWPAVLAAIGEAASTPDGERPE</sequence>
<feature type="domain" description="BD-FAE-like" evidence="2">
    <location>
        <begin position="14"/>
        <end position="199"/>
    </location>
</feature>
<dbReference type="Proteomes" id="UP000283374">
    <property type="component" value="Unassembled WGS sequence"/>
</dbReference>
<evidence type="ECO:0000256" key="1">
    <source>
        <dbReference type="ARBA" id="ARBA00022801"/>
    </source>
</evidence>
<dbReference type="AlphaFoldDB" id="A0A413RMZ4"/>
<organism evidence="3 4">
    <name type="scientific">Cellulomonas rhizosphaerae</name>
    <dbReference type="NCBI Taxonomy" id="2293719"/>
    <lineage>
        <taxon>Bacteria</taxon>
        <taxon>Bacillati</taxon>
        <taxon>Actinomycetota</taxon>
        <taxon>Actinomycetes</taxon>
        <taxon>Micrococcales</taxon>
        <taxon>Cellulomonadaceae</taxon>
        <taxon>Cellulomonas</taxon>
    </lineage>
</organism>
<dbReference type="GO" id="GO:0016787">
    <property type="term" value="F:hydrolase activity"/>
    <property type="evidence" value="ECO:0007669"/>
    <property type="project" value="UniProtKB-KW"/>
</dbReference>